<proteinExistence type="predicted"/>
<keyword evidence="3" id="KW-1185">Reference proteome</keyword>
<feature type="region of interest" description="Disordered" evidence="1">
    <location>
        <begin position="54"/>
        <end position="78"/>
    </location>
</feature>
<dbReference type="Proteomes" id="UP001152622">
    <property type="component" value="Chromosome 5"/>
</dbReference>
<feature type="compositionally biased region" description="Polar residues" evidence="1">
    <location>
        <begin position="54"/>
        <end position="72"/>
    </location>
</feature>
<evidence type="ECO:0000313" key="2">
    <source>
        <dbReference type="EMBL" id="KAJ8361180.1"/>
    </source>
</evidence>
<dbReference type="AlphaFoldDB" id="A0A9Q1FLK1"/>
<dbReference type="EMBL" id="JAINUF010000005">
    <property type="protein sequence ID" value="KAJ8361180.1"/>
    <property type="molecule type" value="Genomic_DNA"/>
</dbReference>
<gene>
    <name evidence="2" type="ORF">SKAU_G00177050</name>
</gene>
<reference evidence="2" key="1">
    <citation type="journal article" date="2023" name="Science">
        <title>Genome structures resolve the early diversification of teleost fishes.</title>
        <authorList>
            <person name="Parey E."/>
            <person name="Louis A."/>
            <person name="Montfort J."/>
            <person name="Bouchez O."/>
            <person name="Roques C."/>
            <person name="Iampietro C."/>
            <person name="Lluch J."/>
            <person name="Castinel A."/>
            <person name="Donnadieu C."/>
            <person name="Desvignes T."/>
            <person name="Floi Bucao C."/>
            <person name="Jouanno E."/>
            <person name="Wen M."/>
            <person name="Mejri S."/>
            <person name="Dirks R."/>
            <person name="Jansen H."/>
            <person name="Henkel C."/>
            <person name="Chen W.J."/>
            <person name="Zahm M."/>
            <person name="Cabau C."/>
            <person name="Klopp C."/>
            <person name="Thompson A.W."/>
            <person name="Robinson-Rechavi M."/>
            <person name="Braasch I."/>
            <person name="Lecointre G."/>
            <person name="Bobe J."/>
            <person name="Postlethwait J.H."/>
            <person name="Berthelot C."/>
            <person name="Roest Crollius H."/>
            <person name="Guiguen Y."/>
        </authorList>
    </citation>
    <scope>NUCLEOTIDE SEQUENCE</scope>
    <source>
        <strain evidence="2">WJC10195</strain>
    </source>
</reference>
<protein>
    <submittedName>
        <fullName evidence="2">Uncharacterized protein</fullName>
    </submittedName>
</protein>
<feature type="region of interest" description="Disordered" evidence="1">
    <location>
        <begin position="1"/>
        <end position="20"/>
    </location>
</feature>
<organism evidence="2 3">
    <name type="scientific">Synaphobranchus kaupii</name>
    <name type="common">Kaup's arrowtooth eel</name>
    <dbReference type="NCBI Taxonomy" id="118154"/>
    <lineage>
        <taxon>Eukaryota</taxon>
        <taxon>Metazoa</taxon>
        <taxon>Chordata</taxon>
        <taxon>Craniata</taxon>
        <taxon>Vertebrata</taxon>
        <taxon>Euteleostomi</taxon>
        <taxon>Actinopterygii</taxon>
        <taxon>Neopterygii</taxon>
        <taxon>Teleostei</taxon>
        <taxon>Anguilliformes</taxon>
        <taxon>Synaphobranchidae</taxon>
        <taxon>Synaphobranchus</taxon>
    </lineage>
</organism>
<evidence type="ECO:0000313" key="3">
    <source>
        <dbReference type="Proteomes" id="UP001152622"/>
    </source>
</evidence>
<name>A0A9Q1FLK1_SYNKA</name>
<sequence length="78" mass="8809">MASGDVYVSDSEPRPRTARVKTPPLCWSRMVELPRSTPPQNPAAMSFFTHRYKSQSQEWRNTDPNVDANSTPAVCLQD</sequence>
<comment type="caution">
    <text evidence="2">The sequence shown here is derived from an EMBL/GenBank/DDBJ whole genome shotgun (WGS) entry which is preliminary data.</text>
</comment>
<accession>A0A9Q1FLK1</accession>
<evidence type="ECO:0000256" key="1">
    <source>
        <dbReference type="SAM" id="MobiDB-lite"/>
    </source>
</evidence>